<dbReference type="InterPro" id="IPR036691">
    <property type="entry name" value="Endo/exonu/phosph_ase_sf"/>
</dbReference>
<evidence type="ECO:0000313" key="3">
    <source>
        <dbReference type="EMBL" id="KAL3677282.1"/>
    </source>
</evidence>
<evidence type="ECO:0000256" key="1">
    <source>
        <dbReference type="SAM" id="MobiDB-lite"/>
    </source>
</evidence>
<gene>
    <name evidence="3" type="ORF">R1sor_027230</name>
</gene>
<feature type="domain" description="Reverse transcriptase" evidence="2">
    <location>
        <begin position="379"/>
        <end position="499"/>
    </location>
</feature>
<dbReference type="AlphaFoldDB" id="A0ABD3GDL5"/>
<dbReference type="Proteomes" id="UP001633002">
    <property type="component" value="Unassembled WGS sequence"/>
</dbReference>
<protein>
    <recommendedName>
        <fullName evidence="2">Reverse transcriptase domain-containing protein</fullName>
    </recommendedName>
</protein>
<dbReference type="EMBL" id="JBJQOH010000008">
    <property type="protein sequence ID" value="KAL3677282.1"/>
    <property type="molecule type" value="Genomic_DNA"/>
</dbReference>
<dbReference type="Pfam" id="PF00078">
    <property type="entry name" value="RVT_1"/>
    <property type="match status" value="1"/>
</dbReference>
<comment type="caution">
    <text evidence="3">The sequence shown here is derived from an EMBL/GenBank/DDBJ whole genome shotgun (WGS) entry which is preliminary data.</text>
</comment>
<organism evidence="3 4">
    <name type="scientific">Riccia sorocarpa</name>
    <dbReference type="NCBI Taxonomy" id="122646"/>
    <lineage>
        <taxon>Eukaryota</taxon>
        <taxon>Viridiplantae</taxon>
        <taxon>Streptophyta</taxon>
        <taxon>Embryophyta</taxon>
        <taxon>Marchantiophyta</taxon>
        <taxon>Marchantiopsida</taxon>
        <taxon>Marchantiidae</taxon>
        <taxon>Marchantiales</taxon>
        <taxon>Ricciaceae</taxon>
        <taxon>Riccia</taxon>
    </lineage>
</organism>
<accession>A0ABD3GDL5</accession>
<proteinExistence type="predicted"/>
<evidence type="ECO:0000313" key="4">
    <source>
        <dbReference type="Proteomes" id="UP001633002"/>
    </source>
</evidence>
<sequence length="509" mass="57969">MTTNGGVLWRAEESDRGRERLSDDTEDNRFTAHFIRFASACNLTIFNGTRRFPETKGFTCFTPLGSSTVDYLLGSEGAGPRVLAFTIEERMPESDHTPLMCTLGGFTGISTKKDIKRRALYLDKALKEQYERVVTTALQHVEVQTVDISNVVVRAARSVFSQRRLNEESWYDTGCRDARTRAVECAEEERRDRYREYKNLVRGKKRRFCRNQQTLLSEELIRQLQLFWTRFKRRKTVTTLPTESLREYVQELYFCPDVASMPTGEGPGCWFEEEEVERELAFLGTGKAADLHGLKAESIRWGGPLLLTVITQLLNMYCTQGLPQAWTCRRVVPIYKNGPRDCPRSYRTVMIANIFAKLIGCLLEARLDDGVKRTEHLIWERLCALHVPQDLINTIAWLYSQVRVQLNRDDDGTVSTLGVIQGCPLSPTLFGLIIDNLFCITQGDSGVLLGDSEITMLLFADDVALVANTEEQMRRRIERLDAFCNTMGMKVNMSKTKLLCIGEEGEGRS</sequence>
<name>A0ABD3GDL5_9MARC</name>
<reference evidence="3 4" key="1">
    <citation type="submission" date="2024-09" db="EMBL/GenBank/DDBJ databases">
        <title>Chromosome-scale assembly of Riccia sorocarpa.</title>
        <authorList>
            <person name="Paukszto L."/>
        </authorList>
    </citation>
    <scope>NUCLEOTIDE SEQUENCE [LARGE SCALE GENOMIC DNA]</scope>
    <source>
        <strain evidence="3">LP-2024</strain>
        <tissue evidence="3">Aerial parts of the thallus</tissue>
    </source>
</reference>
<dbReference type="Gene3D" id="3.30.70.270">
    <property type="match status" value="1"/>
</dbReference>
<feature type="region of interest" description="Disordered" evidence="1">
    <location>
        <begin position="1"/>
        <end position="23"/>
    </location>
</feature>
<dbReference type="PANTHER" id="PTHR47027">
    <property type="entry name" value="REVERSE TRANSCRIPTASE DOMAIN-CONTAINING PROTEIN"/>
    <property type="match status" value="1"/>
</dbReference>
<keyword evidence="4" id="KW-1185">Reference proteome</keyword>
<feature type="compositionally biased region" description="Basic and acidic residues" evidence="1">
    <location>
        <begin position="10"/>
        <end position="23"/>
    </location>
</feature>
<dbReference type="SUPFAM" id="SSF56672">
    <property type="entry name" value="DNA/RNA polymerases"/>
    <property type="match status" value="1"/>
</dbReference>
<dbReference type="InterPro" id="IPR043128">
    <property type="entry name" value="Rev_trsase/Diguanyl_cyclase"/>
</dbReference>
<dbReference type="InterPro" id="IPR000477">
    <property type="entry name" value="RT_dom"/>
</dbReference>
<dbReference type="InterPro" id="IPR043502">
    <property type="entry name" value="DNA/RNA_pol_sf"/>
</dbReference>
<dbReference type="PANTHER" id="PTHR47027:SF20">
    <property type="entry name" value="REVERSE TRANSCRIPTASE-LIKE PROTEIN WITH RNA-DIRECTED DNA POLYMERASE DOMAIN"/>
    <property type="match status" value="1"/>
</dbReference>
<dbReference type="Gene3D" id="3.60.10.10">
    <property type="entry name" value="Endonuclease/exonuclease/phosphatase"/>
    <property type="match status" value="1"/>
</dbReference>
<evidence type="ECO:0000259" key="2">
    <source>
        <dbReference type="Pfam" id="PF00078"/>
    </source>
</evidence>